<feature type="transmembrane region" description="Helical" evidence="9">
    <location>
        <begin position="241"/>
        <end position="262"/>
    </location>
</feature>
<feature type="transmembrane region" description="Helical" evidence="9">
    <location>
        <begin position="21"/>
        <end position="41"/>
    </location>
</feature>
<evidence type="ECO:0000256" key="4">
    <source>
        <dbReference type="ARBA" id="ARBA00022692"/>
    </source>
</evidence>
<accession>A0A543ATS7</accession>
<proteinExistence type="inferred from homology"/>
<keyword evidence="4 9" id="KW-0812">Transmembrane</keyword>
<comment type="caution">
    <text evidence="11">The sequence shown here is derived from an EMBL/GenBank/DDBJ whole genome shotgun (WGS) entry which is preliminary data.</text>
</comment>
<dbReference type="RefSeq" id="WP_170183201.1">
    <property type="nucleotide sequence ID" value="NZ_JBHTGS010000001.1"/>
</dbReference>
<dbReference type="PANTHER" id="PTHR32309:SF31">
    <property type="entry name" value="CAPSULAR EXOPOLYSACCHARIDE FAMILY"/>
    <property type="match status" value="1"/>
</dbReference>
<dbReference type="InterPro" id="IPR050445">
    <property type="entry name" value="Bact_polysacc_biosynth/exp"/>
</dbReference>
<gene>
    <name evidence="11" type="ORF">FB566_1520</name>
</gene>
<dbReference type="Gene3D" id="3.40.50.300">
    <property type="entry name" value="P-loop containing nucleotide triphosphate hydrolases"/>
    <property type="match status" value="1"/>
</dbReference>
<evidence type="ECO:0000313" key="11">
    <source>
        <dbReference type="EMBL" id="TQL76000.1"/>
    </source>
</evidence>
<feature type="domain" description="Polysaccharide chain length determinant N-terminal" evidence="10">
    <location>
        <begin position="10"/>
        <end position="92"/>
    </location>
</feature>
<dbReference type="SUPFAM" id="SSF52540">
    <property type="entry name" value="P-loop containing nucleoside triphosphate hydrolases"/>
    <property type="match status" value="1"/>
</dbReference>
<dbReference type="AlphaFoldDB" id="A0A543ATS7"/>
<dbReference type="EMBL" id="VFOW01000001">
    <property type="protein sequence ID" value="TQL76000.1"/>
    <property type="molecule type" value="Genomic_DNA"/>
</dbReference>
<keyword evidence="6 9" id="KW-0472">Membrane</keyword>
<dbReference type="PANTHER" id="PTHR32309">
    <property type="entry name" value="TYROSINE-PROTEIN KINASE"/>
    <property type="match status" value="1"/>
</dbReference>
<feature type="region of interest" description="Disordered" evidence="8">
    <location>
        <begin position="505"/>
        <end position="564"/>
    </location>
</feature>
<dbReference type="Pfam" id="PF02706">
    <property type="entry name" value="Wzz"/>
    <property type="match status" value="1"/>
</dbReference>
<evidence type="ECO:0000256" key="2">
    <source>
        <dbReference type="ARBA" id="ARBA00006683"/>
    </source>
</evidence>
<name>A0A543ATS7_9ACTN</name>
<organism evidence="11 12">
    <name type="scientific">Stackebrandtia endophytica</name>
    <dbReference type="NCBI Taxonomy" id="1496996"/>
    <lineage>
        <taxon>Bacteria</taxon>
        <taxon>Bacillati</taxon>
        <taxon>Actinomycetota</taxon>
        <taxon>Actinomycetes</taxon>
        <taxon>Glycomycetales</taxon>
        <taxon>Glycomycetaceae</taxon>
        <taxon>Stackebrandtia</taxon>
    </lineage>
</organism>
<evidence type="ECO:0000256" key="3">
    <source>
        <dbReference type="ARBA" id="ARBA00022475"/>
    </source>
</evidence>
<evidence type="ECO:0000256" key="6">
    <source>
        <dbReference type="ARBA" id="ARBA00023136"/>
    </source>
</evidence>
<dbReference type="GO" id="GO:0004713">
    <property type="term" value="F:protein tyrosine kinase activity"/>
    <property type="evidence" value="ECO:0007669"/>
    <property type="project" value="TreeGrafter"/>
</dbReference>
<dbReference type="Proteomes" id="UP000317043">
    <property type="component" value="Unassembled WGS sequence"/>
</dbReference>
<keyword evidence="3" id="KW-1003">Cell membrane</keyword>
<sequence>MSAPSSGRTLGDYFAILSRHRWLLITVTALGLAAGAGYAVFAPKHYESTTSVLVQPTGAEDGAVSQSRTRTEINLDTEAQLVKSTQVASLAAEQLGETELTPAELAEQVRVTVPPNTSILSIGFIATGPRDAQAGAEAFAAAYLEHRALSAHARLSDQADATESELATLRDEREDVSTQLDSLSRNSSRYTALVTDRDILDGQIAELTTAHSQLRTAAESVGSGRVISEAAMPTTSTSPHYLISMIGGALVGLLLALCLVTARMRFAVRVWHPVDLPRRCGVDVLASLPGRLEIKTTDVFGAFGAAGRVFGKLRHEVVAALGAPARVIVVAGVAAGSASSVVAANLAAALARAGDTVTAVATHPNGGRVTLVTLLGTPAVPGLADVFGGRVSLDDAVHRAARQPNLTVIGPGGSATAAGLSNETVSTLAERLRDRASYVIVDAAPMAVSSDAQLLASIADGVLLTVECGHDRIDQVTEAVQAIQRVDAPLLGAVVLPRGVLPKGAAPEAPRLDPRPALTQHPAPRPRNDGGSTEDDADDRPTEVMPAVSADDGSPDSTVDTRRP</sequence>
<comment type="subcellular location">
    <subcellularLocation>
        <location evidence="1">Cell membrane</location>
        <topology evidence="1">Multi-pass membrane protein</topology>
    </subcellularLocation>
</comment>
<evidence type="ECO:0000313" key="12">
    <source>
        <dbReference type="Proteomes" id="UP000317043"/>
    </source>
</evidence>
<keyword evidence="5 9" id="KW-1133">Transmembrane helix</keyword>
<evidence type="ECO:0000256" key="9">
    <source>
        <dbReference type="SAM" id="Phobius"/>
    </source>
</evidence>
<evidence type="ECO:0000259" key="10">
    <source>
        <dbReference type="Pfam" id="PF02706"/>
    </source>
</evidence>
<evidence type="ECO:0000256" key="1">
    <source>
        <dbReference type="ARBA" id="ARBA00004651"/>
    </source>
</evidence>
<protein>
    <submittedName>
        <fullName evidence="11">Subunit length determinant protein</fullName>
    </submittedName>
</protein>
<keyword evidence="12" id="KW-1185">Reference proteome</keyword>
<comment type="similarity">
    <text evidence="2">Belongs to the CpsC/CapA family.</text>
</comment>
<evidence type="ECO:0000256" key="7">
    <source>
        <dbReference type="SAM" id="Coils"/>
    </source>
</evidence>
<feature type="coiled-coil region" evidence="7">
    <location>
        <begin position="152"/>
        <end position="186"/>
    </location>
</feature>
<evidence type="ECO:0000256" key="8">
    <source>
        <dbReference type="SAM" id="MobiDB-lite"/>
    </source>
</evidence>
<evidence type="ECO:0000256" key="5">
    <source>
        <dbReference type="ARBA" id="ARBA00022989"/>
    </source>
</evidence>
<dbReference type="InterPro" id="IPR027417">
    <property type="entry name" value="P-loop_NTPase"/>
</dbReference>
<keyword evidence="7" id="KW-0175">Coiled coil</keyword>
<dbReference type="InParanoid" id="A0A543ATS7"/>
<dbReference type="GO" id="GO:0005886">
    <property type="term" value="C:plasma membrane"/>
    <property type="evidence" value="ECO:0007669"/>
    <property type="project" value="UniProtKB-SubCell"/>
</dbReference>
<reference evidence="11 12" key="1">
    <citation type="submission" date="2019-06" db="EMBL/GenBank/DDBJ databases">
        <title>Sequencing the genomes of 1000 actinobacteria strains.</title>
        <authorList>
            <person name="Klenk H.-P."/>
        </authorList>
    </citation>
    <scope>NUCLEOTIDE SEQUENCE [LARGE SCALE GENOMIC DNA]</scope>
    <source>
        <strain evidence="11 12">DSM 45928</strain>
    </source>
</reference>
<dbReference type="InterPro" id="IPR003856">
    <property type="entry name" value="LPS_length_determ_N"/>
</dbReference>